<protein>
    <submittedName>
        <fullName evidence="1">Uncharacterized protein</fullName>
    </submittedName>
</protein>
<keyword evidence="2" id="KW-1185">Reference proteome</keyword>
<dbReference type="EMBL" id="CM044708">
    <property type="protein sequence ID" value="KAI5649793.1"/>
    <property type="molecule type" value="Genomic_DNA"/>
</dbReference>
<dbReference type="Proteomes" id="UP001060085">
    <property type="component" value="Linkage Group LG08"/>
</dbReference>
<evidence type="ECO:0000313" key="2">
    <source>
        <dbReference type="Proteomes" id="UP001060085"/>
    </source>
</evidence>
<organism evidence="1 2">
    <name type="scientific">Catharanthus roseus</name>
    <name type="common">Madagascar periwinkle</name>
    <name type="synonym">Vinca rosea</name>
    <dbReference type="NCBI Taxonomy" id="4058"/>
    <lineage>
        <taxon>Eukaryota</taxon>
        <taxon>Viridiplantae</taxon>
        <taxon>Streptophyta</taxon>
        <taxon>Embryophyta</taxon>
        <taxon>Tracheophyta</taxon>
        <taxon>Spermatophyta</taxon>
        <taxon>Magnoliopsida</taxon>
        <taxon>eudicotyledons</taxon>
        <taxon>Gunneridae</taxon>
        <taxon>Pentapetalae</taxon>
        <taxon>asterids</taxon>
        <taxon>lamiids</taxon>
        <taxon>Gentianales</taxon>
        <taxon>Apocynaceae</taxon>
        <taxon>Rauvolfioideae</taxon>
        <taxon>Vinceae</taxon>
        <taxon>Catharanthinae</taxon>
        <taxon>Catharanthus</taxon>
    </lineage>
</organism>
<accession>A0ACB9ZRX4</accession>
<gene>
    <name evidence="1" type="ORF">M9H77_35798</name>
</gene>
<evidence type="ECO:0000313" key="1">
    <source>
        <dbReference type="EMBL" id="KAI5649793.1"/>
    </source>
</evidence>
<sequence length="96" mass="10695">MRLRMQKPTLFLRIRVVCLALCTILAEYVWQQKSRFSGANMVELGAGTSLPGLVAAKLGANVTLIDYLNRPGFGGVLQEVFILTPKRGRTILYLKK</sequence>
<name>A0ACB9ZRX4_CATRO</name>
<comment type="caution">
    <text evidence="1">The sequence shown here is derived from an EMBL/GenBank/DDBJ whole genome shotgun (WGS) entry which is preliminary data.</text>
</comment>
<reference evidence="2" key="1">
    <citation type="journal article" date="2023" name="Nat. Plants">
        <title>Single-cell RNA sequencing provides a high-resolution roadmap for understanding the multicellular compartmentation of specialized metabolism.</title>
        <authorList>
            <person name="Sun S."/>
            <person name="Shen X."/>
            <person name="Li Y."/>
            <person name="Li Y."/>
            <person name="Wang S."/>
            <person name="Li R."/>
            <person name="Zhang H."/>
            <person name="Shen G."/>
            <person name="Guo B."/>
            <person name="Wei J."/>
            <person name="Xu J."/>
            <person name="St-Pierre B."/>
            <person name="Chen S."/>
            <person name="Sun C."/>
        </authorList>
    </citation>
    <scope>NUCLEOTIDE SEQUENCE [LARGE SCALE GENOMIC DNA]</scope>
</reference>
<proteinExistence type="predicted"/>